<accession>A0ABV0FHV6</accession>
<dbReference type="RefSeq" id="WP_347372140.1">
    <property type="nucleotide sequence ID" value="NZ_JBDOJC010000001.1"/>
</dbReference>
<evidence type="ECO:0000313" key="2">
    <source>
        <dbReference type="Proteomes" id="UP001455709"/>
    </source>
</evidence>
<comment type="caution">
    <text evidence="1">The sequence shown here is derived from an EMBL/GenBank/DDBJ whole genome shotgun (WGS) entry which is preliminary data.</text>
</comment>
<evidence type="ECO:0000313" key="1">
    <source>
        <dbReference type="EMBL" id="MEO2219677.1"/>
    </source>
</evidence>
<sequence>MKTKKKISTKRIKTELKILFHKESKAIGLLIAHKKQSPFKEREKSNSINVKE</sequence>
<organism evidence="1 2">
    <name type="scientific">Chromobacterium vaccinii</name>
    <dbReference type="NCBI Taxonomy" id="1108595"/>
    <lineage>
        <taxon>Bacteria</taxon>
        <taxon>Pseudomonadati</taxon>
        <taxon>Pseudomonadota</taxon>
        <taxon>Betaproteobacteria</taxon>
        <taxon>Neisseriales</taxon>
        <taxon>Chromobacteriaceae</taxon>
        <taxon>Chromobacterium</taxon>
    </lineage>
</organism>
<name>A0ABV0FHV6_9NEIS</name>
<reference evidence="1 2" key="1">
    <citation type="submission" date="2024-05" db="EMBL/GenBank/DDBJ databases">
        <authorList>
            <person name="De Oliveira J.P."/>
            <person name="Noriler S.A."/>
            <person name="De Oliveira A.G."/>
            <person name="Sipoli D.S."/>
        </authorList>
    </citation>
    <scope>NUCLEOTIDE SEQUENCE [LARGE SCALE GENOMIC DNA]</scope>
    <source>
        <strain evidence="1 2">LABIM189</strain>
    </source>
</reference>
<proteinExistence type="predicted"/>
<keyword evidence="2" id="KW-1185">Reference proteome</keyword>
<dbReference type="Proteomes" id="UP001455709">
    <property type="component" value="Unassembled WGS sequence"/>
</dbReference>
<dbReference type="EMBL" id="JBDOJC010000001">
    <property type="protein sequence ID" value="MEO2219677.1"/>
    <property type="molecule type" value="Genomic_DNA"/>
</dbReference>
<protein>
    <submittedName>
        <fullName evidence="1">Uncharacterized protein</fullName>
    </submittedName>
</protein>
<gene>
    <name evidence="1" type="ORF">ABGV49_21700</name>
</gene>